<proteinExistence type="predicted"/>
<accession>A0A2W5T429</accession>
<comment type="caution">
    <text evidence="1">The sequence shown here is derived from an EMBL/GenBank/DDBJ whole genome shotgun (WGS) entry which is preliminary data.</text>
</comment>
<sequence>MDPAEVLPGEIPLRFRRKAWRTAASLSDVGADSPPEMALWLLASLVLPTVVTQIRIDEGGQLVTYVNVGDPRLQIALFYDGNQHLWRGQRDHDSRLWAVVQDQGWWVRRVTAGDLQNPRVLLGSVGAEVNRRSVGAVYL</sequence>
<dbReference type="Proteomes" id="UP000249432">
    <property type="component" value="Unassembled WGS sequence"/>
</dbReference>
<evidence type="ECO:0000313" key="1">
    <source>
        <dbReference type="EMBL" id="PZR06185.1"/>
    </source>
</evidence>
<evidence type="ECO:0000313" key="2">
    <source>
        <dbReference type="Proteomes" id="UP000249432"/>
    </source>
</evidence>
<gene>
    <name evidence="1" type="ORF">DI525_02520</name>
</gene>
<name>A0A2W5T429_9CORY</name>
<dbReference type="AlphaFoldDB" id="A0A2W5T429"/>
<reference evidence="1 2" key="1">
    <citation type="submission" date="2017-08" db="EMBL/GenBank/DDBJ databases">
        <title>Infants hospitalized years apart are colonized by the same room-sourced microbial strains.</title>
        <authorList>
            <person name="Brooks B."/>
            <person name="Olm M.R."/>
            <person name="Firek B.A."/>
            <person name="Baker R."/>
            <person name="Thomas B.C."/>
            <person name="Morowitz M.J."/>
            <person name="Banfield J.F."/>
        </authorList>
    </citation>
    <scope>NUCLEOTIDE SEQUENCE [LARGE SCALE GENOMIC DNA]</scope>
    <source>
        <strain evidence="1">S2_003_000_R1_3</strain>
    </source>
</reference>
<protein>
    <recommendedName>
        <fullName evidence="3">DUF559 domain-containing protein</fullName>
    </recommendedName>
</protein>
<evidence type="ECO:0008006" key="3">
    <source>
        <dbReference type="Google" id="ProtNLM"/>
    </source>
</evidence>
<dbReference type="EMBL" id="QFRA01000003">
    <property type="protein sequence ID" value="PZR06185.1"/>
    <property type="molecule type" value="Genomic_DNA"/>
</dbReference>
<organism evidence="1 2">
    <name type="scientific">Corynebacterium kroppenstedtii</name>
    <dbReference type="NCBI Taxonomy" id="161879"/>
    <lineage>
        <taxon>Bacteria</taxon>
        <taxon>Bacillati</taxon>
        <taxon>Actinomycetota</taxon>
        <taxon>Actinomycetes</taxon>
        <taxon>Mycobacteriales</taxon>
        <taxon>Corynebacteriaceae</taxon>
        <taxon>Corynebacterium</taxon>
    </lineage>
</organism>